<evidence type="ECO:0000256" key="12">
    <source>
        <dbReference type="RuleBase" id="RU364061"/>
    </source>
</evidence>
<feature type="transmembrane region" description="Helical" evidence="12">
    <location>
        <begin position="105"/>
        <end position="130"/>
    </location>
</feature>
<evidence type="ECO:0000313" key="13">
    <source>
        <dbReference type="Ensembl" id="ENSPSMP00000011343.1"/>
    </source>
</evidence>
<dbReference type="GO" id="GO:0019236">
    <property type="term" value="P:response to pheromone"/>
    <property type="evidence" value="ECO:0007669"/>
    <property type="project" value="UniProtKB-KW"/>
</dbReference>
<evidence type="ECO:0000256" key="4">
    <source>
        <dbReference type="ARBA" id="ARBA00022475"/>
    </source>
</evidence>
<dbReference type="SUPFAM" id="SSF81321">
    <property type="entry name" value="Family A G protein-coupled receptor-like"/>
    <property type="match status" value="1"/>
</dbReference>
<comment type="caution">
    <text evidence="12">Lacks conserved residue(s) required for the propagation of feature annotation.</text>
</comment>
<reference evidence="13" key="2">
    <citation type="submission" date="2025-09" db="UniProtKB">
        <authorList>
            <consortium name="Ensembl"/>
        </authorList>
    </citation>
    <scope>IDENTIFICATION</scope>
</reference>
<evidence type="ECO:0000256" key="11">
    <source>
        <dbReference type="ARBA" id="ARBA00023224"/>
    </source>
</evidence>
<dbReference type="AlphaFoldDB" id="A0A8C8YZV9"/>
<evidence type="ECO:0000256" key="2">
    <source>
        <dbReference type="ARBA" id="ARBA00004651"/>
    </source>
</evidence>
<keyword evidence="8 12" id="KW-0297">G-protein coupled receptor</keyword>
<keyword evidence="9 12" id="KW-0472">Membrane</keyword>
<proteinExistence type="inferred from homology"/>
<dbReference type="Ensembl" id="ENSPSMT00000013224.1">
    <property type="protein sequence ID" value="ENSPSMP00000011343.1"/>
    <property type="gene ID" value="ENSPSMG00000008179.1"/>
</dbReference>
<keyword evidence="4 12" id="KW-1003">Cell membrane</keyword>
<comment type="similarity">
    <text evidence="3 12">Belongs to the G-protein coupled receptor 1 family.</text>
</comment>
<evidence type="ECO:0000313" key="14">
    <source>
        <dbReference type="Proteomes" id="UP000694414"/>
    </source>
</evidence>
<keyword evidence="11 12" id="KW-0807">Transducer</keyword>
<evidence type="ECO:0000256" key="10">
    <source>
        <dbReference type="ARBA" id="ARBA00023170"/>
    </source>
</evidence>
<evidence type="ECO:0000256" key="6">
    <source>
        <dbReference type="ARBA" id="ARBA00022692"/>
    </source>
</evidence>
<evidence type="ECO:0000256" key="3">
    <source>
        <dbReference type="ARBA" id="ARBA00010663"/>
    </source>
</evidence>
<dbReference type="Pfam" id="PF03402">
    <property type="entry name" value="V1R"/>
    <property type="match status" value="1"/>
</dbReference>
<evidence type="ECO:0000256" key="7">
    <source>
        <dbReference type="ARBA" id="ARBA00022989"/>
    </source>
</evidence>
<keyword evidence="10 12" id="KW-0675">Receptor</keyword>
<accession>A0A8C8YZV9</accession>
<name>A0A8C8YZV9_PROSS</name>
<organism evidence="13 14">
    <name type="scientific">Prolemur simus</name>
    <name type="common">Greater bamboo lemur</name>
    <name type="synonym">Hapalemur simus</name>
    <dbReference type="NCBI Taxonomy" id="1328070"/>
    <lineage>
        <taxon>Eukaryota</taxon>
        <taxon>Metazoa</taxon>
        <taxon>Chordata</taxon>
        <taxon>Craniata</taxon>
        <taxon>Vertebrata</taxon>
        <taxon>Euteleostomi</taxon>
        <taxon>Mammalia</taxon>
        <taxon>Eutheria</taxon>
        <taxon>Euarchontoglires</taxon>
        <taxon>Primates</taxon>
        <taxon>Strepsirrhini</taxon>
        <taxon>Lemuriformes</taxon>
        <taxon>Lemuridae</taxon>
        <taxon>Prolemur</taxon>
    </lineage>
</organism>
<reference evidence="13" key="1">
    <citation type="submission" date="2025-08" db="UniProtKB">
        <authorList>
            <consortium name="Ensembl"/>
        </authorList>
    </citation>
    <scope>IDENTIFICATION</scope>
</reference>
<keyword evidence="14" id="KW-1185">Reference proteome</keyword>
<comment type="function">
    <text evidence="1">Putative pheromone receptor.</text>
</comment>
<dbReference type="Proteomes" id="UP000694414">
    <property type="component" value="Unplaced"/>
</dbReference>
<dbReference type="PANTHER" id="PTHR24062">
    <property type="entry name" value="VOMERONASAL TYPE-1 RECEPTOR"/>
    <property type="match status" value="1"/>
</dbReference>
<keyword evidence="5 12" id="KW-0589">Pheromone response</keyword>
<protein>
    <recommendedName>
        <fullName evidence="12">Vomeronasal type-1 receptor</fullName>
    </recommendedName>
</protein>
<keyword evidence="6 12" id="KW-0812">Transmembrane</keyword>
<dbReference type="InterPro" id="IPR004072">
    <property type="entry name" value="Vmron_rcpt_1"/>
</dbReference>
<comment type="subcellular location">
    <subcellularLocation>
        <location evidence="2 12">Cell membrane</location>
        <topology evidence="2 12">Multi-pass membrane protein</topology>
    </subcellularLocation>
</comment>
<evidence type="ECO:0000256" key="1">
    <source>
        <dbReference type="ARBA" id="ARBA00003878"/>
    </source>
</evidence>
<feature type="transmembrane region" description="Helical" evidence="12">
    <location>
        <begin position="142"/>
        <end position="167"/>
    </location>
</feature>
<dbReference type="GO" id="GO:0016503">
    <property type="term" value="F:pheromone receptor activity"/>
    <property type="evidence" value="ECO:0007669"/>
    <property type="project" value="InterPro"/>
</dbReference>
<evidence type="ECO:0000256" key="8">
    <source>
        <dbReference type="ARBA" id="ARBA00023040"/>
    </source>
</evidence>
<evidence type="ECO:0000256" key="9">
    <source>
        <dbReference type="ARBA" id="ARBA00023136"/>
    </source>
</evidence>
<dbReference type="GeneTree" id="ENSGT00960000186612"/>
<dbReference type="GO" id="GO:0005886">
    <property type="term" value="C:plasma membrane"/>
    <property type="evidence" value="ECO:0007669"/>
    <property type="project" value="UniProtKB-SubCell"/>
</dbReference>
<evidence type="ECO:0000256" key="5">
    <source>
        <dbReference type="ARBA" id="ARBA00022507"/>
    </source>
</evidence>
<sequence length="168" mass="18876">MSPGAASLVDYEVSPFWEDNKAQTSYTRLDNGEKYRYQHWHSLLPGPEALFVSFQNNALRTTGEVALKTIILFQIGVGTLANVTLFFHNVSPMWLGHRLRPTHVILIHMAVANSLALLATGIPHMVVAFLPGKPLPRLVCKLVRPTFLVAHTFWSTCFLYVNCLVLFI</sequence>
<keyword evidence="7 12" id="KW-1133">Transmembrane helix</keyword>
<feature type="transmembrane region" description="Helical" evidence="12">
    <location>
        <begin position="65"/>
        <end position="85"/>
    </location>
</feature>